<dbReference type="SMART" id="SM00020">
    <property type="entry name" value="Tryp_SPc"/>
    <property type="match status" value="1"/>
</dbReference>
<keyword evidence="4 12" id="KW-0645">Protease</keyword>
<evidence type="ECO:0000313" key="16">
    <source>
        <dbReference type="Proteomes" id="UP000030765"/>
    </source>
</evidence>
<dbReference type="VEuPathDB" id="VectorBase:ASIC015661"/>
<dbReference type="InterPro" id="IPR051487">
    <property type="entry name" value="Ser/Thr_Proteases_Immune/Dev"/>
</dbReference>
<dbReference type="OrthoDB" id="7754674at2759"/>
<sequence>MILSNNTSLCYVHNDKQFFCCPDLLCAIQTGLCDADTTTPVWNRPASAFPTCRGNGSVVPLELCSSAFMFPGETETCCRPSKTPQLIPHPKAAILAKMPCGNPGDTSKVQNGEHALRGEFPWMVFLKNKIDNKFCGGTLIHPRYVLTAAHCIRSYPKTALRALLGVHNWRQETNPCTSASNCQEISIEDKFVLNRRQKVIHDIGLLRLKNPAKLVVGEVVPICLPIYDHLRVHLPIKLTITGWGIYNAERKASNILQKANTQVLQHESEIVNSDKCEIVNSFCAGGYEYANHCQGDSGGPYQAQDMYNGSVRYVQYGVISGGGKNCENPELPSKGMLVGYYMAWILNQMELS</sequence>
<evidence type="ECO:0000256" key="1">
    <source>
        <dbReference type="ARBA" id="ARBA00004613"/>
    </source>
</evidence>
<keyword evidence="5" id="KW-0732">Signal</keyword>
<dbReference type="VEuPathDB" id="VectorBase:ASIS000948"/>
<dbReference type="STRING" id="74873.A0A084WB18"/>
<dbReference type="GO" id="GO:0006508">
    <property type="term" value="P:proteolysis"/>
    <property type="evidence" value="ECO:0007669"/>
    <property type="project" value="UniProtKB-KW"/>
</dbReference>
<evidence type="ECO:0000256" key="8">
    <source>
        <dbReference type="ARBA" id="ARBA00022859"/>
    </source>
</evidence>
<dbReference type="PROSITE" id="PS00135">
    <property type="entry name" value="TRYPSIN_SER"/>
    <property type="match status" value="1"/>
</dbReference>
<evidence type="ECO:0000256" key="4">
    <source>
        <dbReference type="ARBA" id="ARBA00022670"/>
    </source>
</evidence>
<reference evidence="14 16" key="1">
    <citation type="journal article" date="2014" name="BMC Genomics">
        <title>Genome sequence of Anopheles sinensis provides insight into genetics basis of mosquito competence for malaria parasites.</title>
        <authorList>
            <person name="Zhou D."/>
            <person name="Zhang D."/>
            <person name="Ding G."/>
            <person name="Shi L."/>
            <person name="Hou Q."/>
            <person name="Ye Y."/>
            <person name="Xu Y."/>
            <person name="Zhou H."/>
            <person name="Xiong C."/>
            <person name="Li S."/>
            <person name="Yu J."/>
            <person name="Hong S."/>
            <person name="Yu X."/>
            <person name="Zou P."/>
            <person name="Chen C."/>
            <person name="Chang X."/>
            <person name="Wang W."/>
            <person name="Lv Y."/>
            <person name="Sun Y."/>
            <person name="Ma L."/>
            <person name="Shen B."/>
            <person name="Zhu C."/>
        </authorList>
    </citation>
    <scope>NUCLEOTIDE SEQUENCE [LARGE SCALE GENOMIC DNA]</scope>
</reference>
<dbReference type="GO" id="GO:0004252">
    <property type="term" value="F:serine-type endopeptidase activity"/>
    <property type="evidence" value="ECO:0007669"/>
    <property type="project" value="InterPro"/>
</dbReference>
<feature type="domain" description="Peptidase S1" evidence="13">
    <location>
        <begin position="109"/>
        <end position="350"/>
    </location>
</feature>
<dbReference type="GO" id="GO:0045087">
    <property type="term" value="P:innate immune response"/>
    <property type="evidence" value="ECO:0007669"/>
    <property type="project" value="UniProtKB-KW"/>
</dbReference>
<dbReference type="InterPro" id="IPR043504">
    <property type="entry name" value="Peptidase_S1_PA_chymotrypsin"/>
</dbReference>
<keyword evidence="3" id="KW-0399">Innate immunity</keyword>
<dbReference type="Proteomes" id="UP000030765">
    <property type="component" value="Unassembled WGS sequence"/>
</dbReference>
<comment type="subcellular location">
    <subcellularLocation>
        <location evidence="1">Secreted</location>
    </subcellularLocation>
</comment>
<dbReference type="Gene3D" id="2.40.10.10">
    <property type="entry name" value="Trypsin-like serine proteases"/>
    <property type="match status" value="2"/>
</dbReference>
<evidence type="ECO:0000256" key="2">
    <source>
        <dbReference type="ARBA" id="ARBA00022525"/>
    </source>
</evidence>
<evidence type="ECO:0000313" key="15">
    <source>
        <dbReference type="EnsemblMetazoa" id="ASIC015661-PA"/>
    </source>
</evidence>
<dbReference type="InterPro" id="IPR001314">
    <property type="entry name" value="Peptidase_S1A"/>
</dbReference>
<dbReference type="EnsemblMetazoa" id="ASIC015661-RA">
    <property type="protein sequence ID" value="ASIC015661-PA"/>
    <property type="gene ID" value="ASIC015661"/>
</dbReference>
<reference evidence="15" key="2">
    <citation type="submission" date="2020-05" db="UniProtKB">
        <authorList>
            <consortium name="EnsemblMetazoa"/>
        </authorList>
    </citation>
    <scope>IDENTIFICATION</scope>
</reference>
<dbReference type="CDD" id="cd00190">
    <property type="entry name" value="Tryp_SPc"/>
    <property type="match status" value="1"/>
</dbReference>
<name>A0A084WB18_ANOSI</name>
<dbReference type="EMBL" id="ATLV01022303">
    <property type="status" value="NOT_ANNOTATED_CDS"/>
    <property type="molecule type" value="Genomic_DNA"/>
</dbReference>
<evidence type="ECO:0000256" key="12">
    <source>
        <dbReference type="RuleBase" id="RU363034"/>
    </source>
</evidence>
<evidence type="ECO:0000256" key="7">
    <source>
        <dbReference type="ARBA" id="ARBA00022825"/>
    </source>
</evidence>
<dbReference type="InterPro" id="IPR001254">
    <property type="entry name" value="Trypsin_dom"/>
</dbReference>
<evidence type="ECO:0000256" key="10">
    <source>
        <dbReference type="ARBA" id="ARBA00023180"/>
    </source>
</evidence>
<dbReference type="AlphaFoldDB" id="A0A084WB18"/>
<dbReference type="PROSITE" id="PS00134">
    <property type="entry name" value="TRYPSIN_HIS"/>
    <property type="match status" value="1"/>
</dbReference>
<proteinExistence type="inferred from homology"/>
<dbReference type="InterPro" id="IPR018114">
    <property type="entry name" value="TRYPSIN_HIS"/>
</dbReference>
<accession>A0A084WB18</accession>
<dbReference type="PRINTS" id="PR00722">
    <property type="entry name" value="CHYMOTRYPSIN"/>
</dbReference>
<keyword evidence="6 12" id="KW-0378">Hydrolase</keyword>
<dbReference type="InterPro" id="IPR033116">
    <property type="entry name" value="TRYPSIN_SER"/>
</dbReference>
<evidence type="ECO:0000313" key="14">
    <source>
        <dbReference type="EMBL" id="KFB47412.1"/>
    </source>
</evidence>
<evidence type="ECO:0000256" key="6">
    <source>
        <dbReference type="ARBA" id="ARBA00022801"/>
    </source>
</evidence>
<keyword evidence="9" id="KW-1015">Disulfide bond</keyword>
<organism evidence="14">
    <name type="scientific">Anopheles sinensis</name>
    <name type="common">Mosquito</name>
    <dbReference type="NCBI Taxonomy" id="74873"/>
    <lineage>
        <taxon>Eukaryota</taxon>
        <taxon>Metazoa</taxon>
        <taxon>Ecdysozoa</taxon>
        <taxon>Arthropoda</taxon>
        <taxon>Hexapoda</taxon>
        <taxon>Insecta</taxon>
        <taxon>Pterygota</taxon>
        <taxon>Neoptera</taxon>
        <taxon>Endopterygota</taxon>
        <taxon>Diptera</taxon>
        <taxon>Nematocera</taxon>
        <taxon>Culicoidea</taxon>
        <taxon>Culicidae</taxon>
        <taxon>Anophelinae</taxon>
        <taxon>Anopheles</taxon>
    </lineage>
</organism>
<gene>
    <name evidence="14" type="ORF">ZHAS_00015661</name>
</gene>
<keyword evidence="7 12" id="KW-0720">Serine protease</keyword>
<evidence type="ECO:0000256" key="11">
    <source>
        <dbReference type="ARBA" id="ARBA00024195"/>
    </source>
</evidence>
<keyword evidence="2" id="KW-0964">Secreted</keyword>
<dbReference type="PANTHER" id="PTHR24256">
    <property type="entry name" value="TRYPTASE-RELATED"/>
    <property type="match status" value="1"/>
</dbReference>
<evidence type="ECO:0000256" key="3">
    <source>
        <dbReference type="ARBA" id="ARBA00022588"/>
    </source>
</evidence>
<dbReference type="PROSITE" id="PS50240">
    <property type="entry name" value="TRYPSIN_DOM"/>
    <property type="match status" value="1"/>
</dbReference>
<evidence type="ECO:0000259" key="13">
    <source>
        <dbReference type="PROSITE" id="PS50240"/>
    </source>
</evidence>
<keyword evidence="10" id="KW-0325">Glycoprotein</keyword>
<protein>
    <submittedName>
        <fullName evidence="14">AGAP001648-PA-like protein</fullName>
    </submittedName>
</protein>
<dbReference type="FunFam" id="2.40.10.10:FF:000372">
    <property type="entry name" value="Myeloblastin"/>
    <property type="match status" value="1"/>
</dbReference>
<keyword evidence="16" id="KW-1185">Reference proteome</keyword>
<dbReference type="InterPro" id="IPR009003">
    <property type="entry name" value="Peptidase_S1_PA"/>
</dbReference>
<dbReference type="Pfam" id="PF00089">
    <property type="entry name" value="Trypsin"/>
    <property type="match status" value="1"/>
</dbReference>
<keyword evidence="8" id="KW-0391">Immunity</keyword>
<comment type="similarity">
    <text evidence="11">Belongs to the peptidase S1 family. CLIP subfamily.</text>
</comment>
<dbReference type="EMBL" id="KE525331">
    <property type="protein sequence ID" value="KFB47412.1"/>
    <property type="molecule type" value="Genomic_DNA"/>
</dbReference>
<evidence type="ECO:0000256" key="5">
    <source>
        <dbReference type="ARBA" id="ARBA00022729"/>
    </source>
</evidence>
<dbReference type="SUPFAM" id="SSF50494">
    <property type="entry name" value="Trypsin-like serine proteases"/>
    <property type="match status" value="1"/>
</dbReference>
<evidence type="ECO:0000256" key="9">
    <source>
        <dbReference type="ARBA" id="ARBA00023157"/>
    </source>
</evidence>
<dbReference type="GO" id="GO:0005576">
    <property type="term" value="C:extracellular region"/>
    <property type="evidence" value="ECO:0007669"/>
    <property type="project" value="UniProtKB-SubCell"/>
</dbReference>